<comment type="caution">
    <text evidence="2">The sequence shown here is derived from an EMBL/GenBank/DDBJ whole genome shotgun (WGS) entry which is preliminary data.</text>
</comment>
<evidence type="ECO:0000256" key="1">
    <source>
        <dbReference type="SAM" id="Phobius"/>
    </source>
</evidence>
<protein>
    <submittedName>
        <fullName evidence="2">Uncharacterized protein</fullName>
    </submittedName>
</protein>
<feature type="transmembrane region" description="Helical" evidence="1">
    <location>
        <begin position="132"/>
        <end position="152"/>
    </location>
</feature>
<dbReference type="OrthoDB" id="5072157at2"/>
<name>A0A4S4FFG9_9MICO</name>
<dbReference type="EMBL" id="SSSN01000016">
    <property type="protein sequence ID" value="THG28940.1"/>
    <property type="molecule type" value="Genomic_DNA"/>
</dbReference>
<sequence length="154" mass="15997">MYIALVLAQTLVLPLLFAVGQLVLFGGEPLVVVGVWWAFWGVGTRLTVAGVSQLVNPGRTSRGILGIDDAGAEQVVHELGFANLSMGVVALVAAFVPGWGILGALPGAIYLGLAGLRHIAKRGKKTEETVATWTDLLVFVVVVVAIVGSAVIGR</sequence>
<evidence type="ECO:0000313" key="2">
    <source>
        <dbReference type="EMBL" id="THG28940.1"/>
    </source>
</evidence>
<keyword evidence="1" id="KW-1133">Transmembrane helix</keyword>
<dbReference type="AlphaFoldDB" id="A0A4S4FFG9"/>
<dbReference type="Proteomes" id="UP000307380">
    <property type="component" value="Unassembled WGS sequence"/>
</dbReference>
<keyword evidence="1" id="KW-0812">Transmembrane</keyword>
<gene>
    <name evidence="2" type="ORF">E6C70_16335</name>
</gene>
<dbReference type="RefSeq" id="WP_136425576.1">
    <property type="nucleotide sequence ID" value="NZ_SSSN01000010.1"/>
</dbReference>
<keyword evidence="3" id="KW-1185">Reference proteome</keyword>
<reference evidence="2 3" key="1">
    <citation type="submission" date="2019-04" db="EMBL/GenBank/DDBJ databases">
        <authorList>
            <person name="Jiang L."/>
        </authorList>
    </citation>
    <scope>NUCLEOTIDE SEQUENCE [LARGE SCALE GENOMIC DNA]</scope>
    <source>
        <strain evidence="2 3">YIM 131861</strain>
    </source>
</reference>
<organism evidence="2 3">
    <name type="scientific">Orlajensenia flava</name>
    <dbReference type="NCBI Taxonomy" id="2565934"/>
    <lineage>
        <taxon>Bacteria</taxon>
        <taxon>Bacillati</taxon>
        <taxon>Actinomycetota</taxon>
        <taxon>Actinomycetes</taxon>
        <taxon>Micrococcales</taxon>
        <taxon>Microbacteriaceae</taxon>
        <taxon>Orlajensenia</taxon>
    </lineage>
</organism>
<keyword evidence="1" id="KW-0472">Membrane</keyword>
<evidence type="ECO:0000313" key="3">
    <source>
        <dbReference type="Proteomes" id="UP000307380"/>
    </source>
</evidence>
<proteinExistence type="predicted"/>
<accession>A0A4S4FFG9</accession>